<evidence type="ECO:0000313" key="2">
    <source>
        <dbReference type="Proteomes" id="UP000215914"/>
    </source>
</evidence>
<reference evidence="2" key="1">
    <citation type="journal article" date="2017" name="Nature">
        <title>The sunflower genome provides insights into oil metabolism, flowering and Asterid evolution.</title>
        <authorList>
            <person name="Badouin H."/>
            <person name="Gouzy J."/>
            <person name="Grassa C.J."/>
            <person name="Murat F."/>
            <person name="Staton S.E."/>
            <person name="Cottret L."/>
            <person name="Lelandais-Briere C."/>
            <person name="Owens G.L."/>
            <person name="Carrere S."/>
            <person name="Mayjonade B."/>
            <person name="Legrand L."/>
            <person name="Gill N."/>
            <person name="Kane N.C."/>
            <person name="Bowers J.E."/>
            <person name="Hubner S."/>
            <person name="Bellec A."/>
            <person name="Berard A."/>
            <person name="Berges H."/>
            <person name="Blanchet N."/>
            <person name="Boniface M.C."/>
            <person name="Brunel D."/>
            <person name="Catrice O."/>
            <person name="Chaidir N."/>
            <person name="Claudel C."/>
            <person name="Donnadieu C."/>
            <person name="Faraut T."/>
            <person name="Fievet G."/>
            <person name="Helmstetter N."/>
            <person name="King M."/>
            <person name="Knapp S.J."/>
            <person name="Lai Z."/>
            <person name="Le Paslier M.C."/>
            <person name="Lippi Y."/>
            <person name="Lorenzon L."/>
            <person name="Mandel J.R."/>
            <person name="Marage G."/>
            <person name="Marchand G."/>
            <person name="Marquand E."/>
            <person name="Bret-Mestries E."/>
            <person name="Morien E."/>
            <person name="Nambeesan S."/>
            <person name="Nguyen T."/>
            <person name="Pegot-Espagnet P."/>
            <person name="Pouilly N."/>
            <person name="Raftis F."/>
            <person name="Sallet E."/>
            <person name="Schiex T."/>
            <person name="Thomas J."/>
            <person name="Vandecasteele C."/>
            <person name="Vares D."/>
            <person name="Vear F."/>
            <person name="Vautrin S."/>
            <person name="Crespi M."/>
            <person name="Mangin B."/>
            <person name="Burke J.M."/>
            <person name="Salse J."/>
            <person name="Munos S."/>
            <person name="Vincourt P."/>
            <person name="Rieseberg L.H."/>
            <person name="Langlade N.B."/>
        </authorList>
    </citation>
    <scope>NUCLEOTIDE SEQUENCE [LARGE SCALE GENOMIC DNA]</scope>
    <source>
        <strain evidence="2">cv. SF193</strain>
    </source>
</reference>
<dbReference type="AlphaFoldDB" id="A0A251VII1"/>
<proteinExistence type="predicted"/>
<name>A0A251VII1_HELAN</name>
<accession>A0A251VII1</accession>
<keyword evidence="2" id="KW-1185">Reference proteome</keyword>
<sequence length="87" mass="10051">MTTDSLNAKTNFQILILFSACIHGYRLTIINRNSFNLSGLSPPKIHIIKLKLWCSSNPNYCRRNPTGKQVIKYYIFHDSIFISQSLM</sequence>
<evidence type="ECO:0000313" key="1">
    <source>
        <dbReference type="EMBL" id="OTG34916.1"/>
    </source>
</evidence>
<dbReference type="InParanoid" id="A0A251VII1"/>
<dbReference type="Proteomes" id="UP000215914">
    <property type="component" value="Chromosome 2"/>
</dbReference>
<organism evidence="1 2">
    <name type="scientific">Helianthus annuus</name>
    <name type="common">Common sunflower</name>
    <dbReference type="NCBI Taxonomy" id="4232"/>
    <lineage>
        <taxon>Eukaryota</taxon>
        <taxon>Viridiplantae</taxon>
        <taxon>Streptophyta</taxon>
        <taxon>Embryophyta</taxon>
        <taxon>Tracheophyta</taxon>
        <taxon>Spermatophyta</taxon>
        <taxon>Magnoliopsida</taxon>
        <taxon>eudicotyledons</taxon>
        <taxon>Gunneridae</taxon>
        <taxon>Pentapetalae</taxon>
        <taxon>asterids</taxon>
        <taxon>campanulids</taxon>
        <taxon>Asterales</taxon>
        <taxon>Asteraceae</taxon>
        <taxon>Asteroideae</taxon>
        <taxon>Heliantheae alliance</taxon>
        <taxon>Heliantheae</taxon>
        <taxon>Helianthus</taxon>
    </lineage>
</organism>
<dbReference type="EMBL" id="CM007891">
    <property type="protein sequence ID" value="OTG34916.1"/>
    <property type="molecule type" value="Genomic_DNA"/>
</dbReference>
<protein>
    <submittedName>
        <fullName evidence="1">Uncharacterized protein</fullName>
    </submittedName>
</protein>
<gene>
    <name evidence="1" type="ORF">HannXRQ_Chr02g0051091</name>
</gene>